<evidence type="ECO:0000313" key="1">
    <source>
        <dbReference type="Proteomes" id="UP000887566"/>
    </source>
</evidence>
<keyword evidence="1" id="KW-1185">Reference proteome</keyword>
<proteinExistence type="predicted"/>
<protein>
    <submittedName>
        <fullName evidence="2">Uncharacterized protein</fullName>
    </submittedName>
</protein>
<reference evidence="2" key="1">
    <citation type="submission" date="2022-11" db="UniProtKB">
        <authorList>
            <consortium name="WormBaseParasite"/>
        </authorList>
    </citation>
    <scope>IDENTIFICATION</scope>
</reference>
<dbReference type="Proteomes" id="UP000887566">
    <property type="component" value="Unplaced"/>
</dbReference>
<name>A0A914WEU4_9BILA</name>
<organism evidence="1 2">
    <name type="scientific">Plectus sambesii</name>
    <dbReference type="NCBI Taxonomy" id="2011161"/>
    <lineage>
        <taxon>Eukaryota</taxon>
        <taxon>Metazoa</taxon>
        <taxon>Ecdysozoa</taxon>
        <taxon>Nematoda</taxon>
        <taxon>Chromadorea</taxon>
        <taxon>Plectida</taxon>
        <taxon>Plectina</taxon>
        <taxon>Plectoidea</taxon>
        <taxon>Plectidae</taxon>
        <taxon>Plectus</taxon>
    </lineage>
</organism>
<dbReference type="AlphaFoldDB" id="A0A914WEU4"/>
<sequence length="102" mass="12173">MVKASPTWSKEDQVNLNRGGRVKNSETILALQQHTTLHCKLPLQYLHKHTNEHKLDVFCFLADQLDKRRDKKNAFEWKSNKIWQQAEKELIMELTWQGMREL</sequence>
<evidence type="ECO:0000313" key="2">
    <source>
        <dbReference type="WBParaSite" id="PSAMB.scaffold401size53011.g5547.t1"/>
    </source>
</evidence>
<dbReference type="WBParaSite" id="PSAMB.scaffold401size53011.g5547.t1">
    <property type="protein sequence ID" value="PSAMB.scaffold401size53011.g5547.t1"/>
    <property type="gene ID" value="PSAMB.scaffold401size53011.g5547"/>
</dbReference>
<accession>A0A914WEU4</accession>